<dbReference type="InterPro" id="IPR000160">
    <property type="entry name" value="GGDEF_dom"/>
</dbReference>
<feature type="domain" description="GGDEF" evidence="6">
    <location>
        <begin position="488"/>
        <end position="616"/>
    </location>
</feature>
<feature type="transmembrane region" description="Helical" evidence="4">
    <location>
        <begin position="430"/>
        <end position="448"/>
    </location>
</feature>
<dbReference type="InterPro" id="IPR050469">
    <property type="entry name" value="Diguanylate_Cyclase"/>
</dbReference>
<keyword evidence="7" id="KW-0548">Nucleotidyltransferase</keyword>
<gene>
    <name evidence="7" type="ORF">RC083_04150</name>
</gene>
<dbReference type="CDD" id="cd01949">
    <property type="entry name" value="GGDEF"/>
    <property type="match status" value="1"/>
</dbReference>
<evidence type="ECO:0000256" key="2">
    <source>
        <dbReference type="ARBA" id="ARBA00034247"/>
    </source>
</evidence>
<keyword evidence="4" id="KW-0812">Transmembrane</keyword>
<comment type="catalytic activity">
    <reaction evidence="2">
        <text>2 GTP = 3',3'-c-di-GMP + 2 diphosphate</text>
        <dbReference type="Rhea" id="RHEA:24898"/>
        <dbReference type="ChEBI" id="CHEBI:33019"/>
        <dbReference type="ChEBI" id="CHEBI:37565"/>
        <dbReference type="ChEBI" id="CHEBI:58805"/>
        <dbReference type="EC" id="2.7.7.65"/>
    </reaction>
</comment>
<dbReference type="PANTHER" id="PTHR45138">
    <property type="entry name" value="REGULATORY COMPONENTS OF SENSORY TRANSDUCTION SYSTEM"/>
    <property type="match status" value="1"/>
</dbReference>
<protein>
    <recommendedName>
        <fullName evidence="1">diguanylate cyclase</fullName>
        <ecNumber evidence="1">2.7.7.65</ecNumber>
    </recommendedName>
</protein>
<dbReference type="Gene3D" id="1.25.40.10">
    <property type="entry name" value="Tetratricopeptide repeat domain"/>
    <property type="match status" value="2"/>
</dbReference>
<keyword evidence="3" id="KW-0175">Coiled coil</keyword>
<feature type="coiled-coil region" evidence="3">
    <location>
        <begin position="373"/>
        <end position="425"/>
    </location>
</feature>
<dbReference type="SUPFAM" id="SSF55073">
    <property type="entry name" value="Nucleotide cyclase"/>
    <property type="match status" value="1"/>
</dbReference>
<evidence type="ECO:0000259" key="6">
    <source>
        <dbReference type="PROSITE" id="PS50887"/>
    </source>
</evidence>
<evidence type="ECO:0000256" key="3">
    <source>
        <dbReference type="SAM" id="Coils"/>
    </source>
</evidence>
<dbReference type="GO" id="GO:0052621">
    <property type="term" value="F:diguanylate cyclase activity"/>
    <property type="evidence" value="ECO:0007669"/>
    <property type="project" value="UniProtKB-EC"/>
</dbReference>
<keyword evidence="8" id="KW-1185">Reference proteome</keyword>
<keyword evidence="5" id="KW-0732">Signal</keyword>
<dbReference type="Pfam" id="PF00990">
    <property type="entry name" value="GGDEF"/>
    <property type="match status" value="1"/>
</dbReference>
<dbReference type="NCBIfam" id="TIGR00254">
    <property type="entry name" value="GGDEF"/>
    <property type="match status" value="1"/>
</dbReference>
<dbReference type="InterPro" id="IPR011990">
    <property type="entry name" value="TPR-like_helical_dom_sf"/>
</dbReference>
<dbReference type="SUPFAM" id="SSF48452">
    <property type="entry name" value="TPR-like"/>
    <property type="match status" value="2"/>
</dbReference>
<evidence type="ECO:0000256" key="1">
    <source>
        <dbReference type="ARBA" id="ARBA00012528"/>
    </source>
</evidence>
<dbReference type="RefSeq" id="WP_309038473.1">
    <property type="nucleotide sequence ID" value="NZ_JAVIFY010000002.1"/>
</dbReference>
<organism evidence="7 8">
    <name type="scientific">Pseudoalteromonas haloplanktis</name>
    <name type="common">Alteromonas haloplanktis</name>
    <dbReference type="NCBI Taxonomy" id="228"/>
    <lineage>
        <taxon>Bacteria</taxon>
        <taxon>Pseudomonadati</taxon>
        <taxon>Pseudomonadota</taxon>
        <taxon>Gammaproteobacteria</taxon>
        <taxon>Alteromonadales</taxon>
        <taxon>Pseudoalteromonadaceae</taxon>
        <taxon>Pseudoalteromonas</taxon>
    </lineage>
</organism>
<dbReference type="EMBL" id="JAVIFY010000002">
    <property type="protein sequence ID" value="MDQ9090784.1"/>
    <property type="molecule type" value="Genomic_DNA"/>
</dbReference>
<dbReference type="SMART" id="SM00267">
    <property type="entry name" value="GGDEF"/>
    <property type="match status" value="1"/>
</dbReference>
<keyword evidence="4" id="KW-0472">Membrane</keyword>
<name>A0ABU1B8C6_PSEHA</name>
<dbReference type="InterPro" id="IPR043128">
    <property type="entry name" value="Rev_trsase/Diguanyl_cyclase"/>
</dbReference>
<proteinExistence type="predicted"/>
<dbReference type="PROSITE" id="PS50887">
    <property type="entry name" value="GGDEF"/>
    <property type="match status" value="1"/>
</dbReference>
<reference evidence="7 8" key="1">
    <citation type="submission" date="2023-08" db="EMBL/GenBank/DDBJ databases">
        <title>Pseudoalteromonas haloplanktis LL1 genome.</title>
        <authorList>
            <person name="Wu S."/>
        </authorList>
    </citation>
    <scope>NUCLEOTIDE SEQUENCE [LARGE SCALE GENOMIC DNA]</scope>
    <source>
        <strain evidence="7 8">LL1</strain>
    </source>
</reference>
<dbReference type="Gene3D" id="3.30.70.270">
    <property type="match status" value="1"/>
</dbReference>
<evidence type="ECO:0000313" key="8">
    <source>
        <dbReference type="Proteomes" id="UP001226574"/>
    </source>
</evidence>
<dbReference type="Proteomes" id="UP001226574">
    <property type="component" value="Unassembled WGS sequence"/>
</dbReference>
<comment type="caution">
    <text evidence="7">The sequence shown here is derived from an EMBL/GenBank/DDBJ whole genome shotgun (WGS) entry which is preliminary data.</text>
</comment>
<dbReference type="InterPro" id="IPR029787">
    <property type="entry name" value="Nucleotide_cyclase"/>
</dbReference>
<dbReference type="EC" id="2.7.7.65" evidence="1"/>
<dbReference type="PANTHER" id="PTHR45138:SF9">
    <property type="entry name" value="DIGUANYLATE CYCLASE DGCM-RELATED"/>
    <property type="match status" value="1"/>
</dbReference>
<sequence>MRIINFIVCVICFFLSQSINAASSSIRIAFLETEQRALIEPNKLLEQLTLAQSKHNLSQTEHAYNNTLLARLYLFQGDTKRAQASFKLARQQLPEQDNWILGYWLMYRSILSLEEAKLPDALKQIRFAQAAFQDSNDPQMLVQAKTIEGTLLLWQEEYTRSIQLIENAYIEAKTTNMSATTMLYVYTSLAAYYTNMQLYEQGLQYAVLARDIANKSNDVVNGLPALHTLCLSYARAEKLTLATRCYDDMISLSAEVKVPRYLFWAPAGKAIVALQQANYNEALQLLYLAKSYVNRVIMNPAHIIALNNNFATAFLALKQPEQALDYILEAELLLQDYDRPLNNRYSRQTLTLKAQSLEQLGRFADAVAALKLLVKLNDEAKESTQQKLEQEARSRFESTQQDIKLQLAEEKLKLQQITLDKLAKEGQLQTAYSIIGLLVILSVTIFALNQRRAYLRSQHRANTDPLTGAHNRRYILDFISQQLIDKQRDFSVSILDIDHFKQVNDLHGHAIGDQALIGFTTFLEQQLANTQHQFARFGGEEFIVVMPDLTLQQGHDFISALCITLKSLSLTDKKINLTSSAGVAQMTVGQTLNGLLKVADTNLYHAKNTGRDKVCS</sequence>
<accession>A0ABU1B8C6</accession>
<keyword evidence="7" id="KW-0808">Transferase</keyword>
<evidence type="ECO:0000313" key="7">
    <source>
        <dbReference type="EMBL" id="MDQ9090784.1"/>
    </source>
</evidence>
<feature type="signal peptide" evidence="5">
    <location>
        <begin position="1"/>
        <end position="21"/>
    </location>
</feature>
<feature type="chain" id="PRO_5045055972" description="diguanylate cyclase" evidence="5">
    <location>
        <begin position="22"/>
        <end position="616"/>
    </location>
</feature>
<evidence type="ECO:0000256" key="5">
    <source>
        <dbReference type="SAM" id="SignalP"/>
    </source>
</evidence>
<keyword evidence="4" id="KW-1133">Transmembrane helix</keyword>
<evidence type="ECO:0000256" key="4">
    <source>
        <dbReference type="SAM" id="Phobius"/>
    </source>
</evidence>